<keyword evidence="3" id="KW-1185">Reference proteome</keyword>
<dbReference type="Proteomes" id="UP001140091">
    <property type="component" value="Unassembled WGS sequence"/>
</dbReference>
<feature type="non-terminal residue" evidence="2">
    <location>
        <position position="1"/>
    </location>
</feature>
<gene>
    <name evidence="2" type="ORF">H1R20_g1309</name>
</gene>
<evidence type="ECO:0000313" key="2">
    <source>
        <dbReference type="EMBL" id="KAJ2935785.1"/>
    </source>
</evidence>
<feature type="compositionally biased region" description="Polar residues" evidence="1">
    <location>
        <begin position="210"/>
        <end position="225"/>
    </location>
</feature>
<feature type="region of interest" description="Disordered" evidence="1">
    <location>
        <begin position="210"/>
        <end position="239"/>
    </location>
</feature>
<dbReference type="EMBL" id="JANBPK010000327">
    <property type="protein sequence ID" value="KAJ2935785.1"/>
    <property type="molecule type" value="Genomic_DNA"/>
</dbReference>
<sequence length="239" mass="24488">MLNQLAPYYNLHVQNPGERTADFSTKAKAAGDASKTRKPLASSLAFNADVKPLASSSTHNPGTNTRAIPSTAPSSTHVQFDTSGAINSAITTLGIHTQTHNTGTDAGAITSTTPSGTNIQSDSPIHIQAASPLDTNTFDTNGQPNGSLETDADTGATITLTTPSGTNVQSDKSGAINGAITTLGIHVRADIPLDTNTLDANNSEVTFFDANSQSNGSETGATNGAFTPFVSDANNIKSN</sequence>
<comment type="caution">
    <text evidence="2">The sequence shown here is derived from an EMBL/GenBank/DDBJ whole genome shotgun (WGS) entry which is preliminary data.</text>
</comment>
<protein>
    <submittedName>
        <fullName evidence="2">Uncharacterized protein</fullName>
    </submittedName>
</protein>
<reference evidence="2" key="1">
    <citation type="submission" date="2022-06" db="EMBL/GenBank/DDBJ databases">
        <title>Genome Sequence of Candolleomyces eurysporus.</title>
        <authorList>
            <person name="Buettner E."/>
        </authorList>
    </citation>
    <scope>NUCLEOTIDE SEQUENCE</scope>
    <source>
        <strain evidence="2">VTCC 930004</strain>
    </source>
</reference>
<feature type="compositionally biased region" description="Polar residues" evidence="1">
    <location>
        <begin position="54"/>
        <end position="78"/>
    </location>
</feature>
<evidence type="ECO:0000256" key="1">
    <source>
        <dbReference type="SAM" id="MobiDB-lite"/>
    </source>
</evidence>
<evidence type="ECO:0000313" key="3">
    <source>
        <dbReference type="Proteomes" id="UP001140091"/>
    </source>
</evidence>
<name>A0A9W8JS35_9AGAR</name>
<proteinExistence type="predicted"/>
<dbReference type="AlphaFoldDB" id="A0A9W8JS35"/>
<feature type="region of interest" description="Disordered" evidence="1">
    <location>
        <begin position="52"/>
        <end position="78"/>
    </location>
</feature>
<accession>A0A9W8JS35</accession>
<organism evidence="2 3">
    <name type="scientific">Candolleomyces eurysporus</name>
    <dbReference type="NCBI Taxonomy" id="2828524"/>
    <lineage>
        <taxon>Eukaryota</taxon>
        <taxon>Fungi</taxon>
        <taxon>Dikarya</taxon>
        <taxon>Basidiomycota</taxon>
        <taxon>Agaricomycotina</taxon>
        <taxon>Agaricomycetes</taxon>
        <taxon>Agaricomycetidae</taxon>
        <taxon>Agaricales</taxon>
        <taxon>Agaricineae</taxon>
        <taxon>Psathyrellaceae</taxon>
        <taxon>Candolleomyces</taxon>
    </lineage>
</organism>